<feature type="compositionally biased region" description="Basic and acidic residues" evidence="6">
    <location>
        <begin position="673"/>
        <end position="691"/>
    </location>
</feature>
<dbReference type="AlphaFoldDB" id="S3D894"/>
<keyword evidence="3" id="KW-0949">S-adenosyl-L-methionine</keyword>
<dbReference type="RefSeq" id="XP_008079132.1">
    <property type="nucleotide sequence ID" value="XM_008080941.1"/>
</dbReference>
<keyword evidence="4" id="KW-0805">Transcription regulation</keyword>
<dbReference type="InterPro" id="IPR026489">
    <property type="entry name" value="CXC_dom"/>
</dbReference>
<dbReference type="PROSITE" id="PS51633">
    <property type="entry name" value="CXC"/>
    <property type="match status" value="1"/>
</dbReference>
<dbReference type="PANTHER" id="PTHR45747">
    <property type="entry name" value="HISTONE-LYSINE N-METHYLTRANSFERASE E(Z)"/>
    <property type="match status" value="1"/>
</dbReference>
<dbReference type="Pfam" id="PF00856">
    <property type="entry name" value="SET"/>
    <property type="match status" value="1"/>
</dbReference>
<evidence type="ECO:0000256" key="6">
    <source>
        <dbReference type="SAM" id="MobiDB-lite"/>
    </source>
</evidence>
<evidence type="ECO:0000313" key="10">
    <source>
        <dbReference type="Proteomes" id="UP000016922"/>
    </source>
</evidence>
<dbReference type="GO" id="GO:0031507">
    <property type="term" value="P:heterochromatin formation"/>
    <property type="evidence" value="ECO:0007669"/>
    <property type="project" value="TreeGrafter"/>
</dbReference>
<feature type="compositionally biased region" description="Polar residues" evidence="6">
    <location>
        <begin position="88"/>
        <end position="110"/>
    </location>
</feature>
<evidence type="ECO:0000256" key="5">
    <source>
        <dbReference type="ARBA" id="ARBA00023163"/>
    </source>
</evidence>
<dbReference type="EMBL" id="KE145357">
    <property type="protein sequence ID" value="EPE33980.1"/>
    <property type="molecule type" value="Genomic_DNA"/>
</dbReference>
<feature type="domain" description="SET" evidence="7">
    <location>
        <begin position="892"/>
        <end position="1011"/>
    </location>
</feature>
<dbReference type="InterPro" id="IPR045318">
    <property type="entry name" value="EZH1/2-like"/>
</dbReference>
<feature type="compositionally biased region" description="Basic and acidic residues" evidence="6">
    <location>
        <begin position="65"/>
        <end position="81"/>
    </location>
</feature>
<dbReference type="GO" id="GO:0032259">
    <property type="term" value="P:methylation"/>
    <property type="evidence" value="ECO:0007669"/>
    <property type="project" value="UniProtKB-KW"/>
</dbReference>
<dbReference type="PANTHER" id="PTHR45747:SF4">
    <property type="entry name" value="HISTONE-LYSINE N-METHYLTRANSFERASE E(Z)"/>
    <property type="match status" value="1"/>
</dbReference>
<evidence type="ECO:0000259" key="7">
    <source>
        <dbReference type="PROSITE" id="PS50280"/>
    </source>
</evidence>
<evidence type="ECO:0000256" key="2">
    <source>
        <dbReference type="ARBA" id="ARBA00022679"/>
    </source>
</evidence>
<feature type="region of interest" description="Disordered" evidence="6">
    <location>
        <begin position="1"/>
        <end position="152"/>
    </location>
</feature>
<dbReference type="OrthoDB" id="6141102at2759"/>
<dbReference type="GO" id="GO:0003682">
    <property type="term" value="F:chromatin binding"/>
    <property type="evidence" value="ECO:0007669"/>
    <property type="project" value="TreeGrafter"/>
</dbReference>
<feature type="compositionally biased region" description="Basic and acidic residues" evidence="6">
    <location>
        <begin position="259"/>
        <end position="269"/>
    </location>
</feature>
<evidence type="ECO:0000256" key="1">
    <source>
        <dbReference type="ARBA" id="ARBA00022603"/>
    </source>
</evidence>
<feature type="region of interest" description="Disordered" evidence="6">
    <location>
        <begin position="663"/>
        <end position="700"/>
    </location>
</feature>
<gene>
    <name evidence="9" type="ORF">GLAREA_06993</name>
</gene>
<dbReference type="PROSITE" id="PS50280">
    <property type="entry name" value="SET"/>
    <property type="match status" value="1"/>
</dbReference>
<dbReference type="GeneID" id="19466046"/>
<feature type="region of interest" description="Disordered" evidence="6">
    <location>
        <begin position="166"/>
        <end position="222"/>
    </location>
</feature>
<feature type="compositionally biased region" description="Polar residues" evidence="6">
    <location>
        <begin position="273"/>
        <end position="310"/>
    </location>
</feature>
<feature type="region of interest" description="Disordered" evidence="6">
    <location>
        <begin position="259"/>
        <end position="310"/>
    </location>
</feature>
<evidence type="ECO:0000259" key="8">
    <source>
        <dbReference type="PROSITE" id="PS51633"/>
    </source>
</evidence>
<feature type="compositionally biased region" description="Polar residues" evidence="6">
    <location>
        <begin position="127"/>
        <end position="151"/>
    </location>
</feature>
<keyword evidence="2" id="KW-0808">Transferase</keyword>
<dbReference type="OMA" id="NCDLQRG"/>
<organism evidence="9 10">
    <name type="scientific">Glarea lozoyensis (strain ATCC 20868 / MF5171)</name>
    <dbReference type="NCBI Taxonomy" id="1116229"/>
    <lineage>
        <taxon>Eukaryota</taxon>
        <taxon>Fungi</taxon>
        <taxon>Dikarya</taxon>
        <taxon>Ascomycota</taxon>
        <taxon>Pezizomycotina</taxon>
        <taxon>Leotiomycetes</taxon>
        <taxon>Helotiales</taxon>
        <taxon>Helotiaceae</taxon>
        <taxon>Glarea</taxon>
    </lineage>
</organism>
<dbReference type="GO" id="GO:0005634">
    <property type="term" value="C:nucleus"/>
    <property type="evidence" value="ECO:0007669"/>
    <property type="project" value="TreeGrafter"/>
</dbReference>
<feature type="compositionally biased region" description="Basic and acidic residues" evidence="6">
    <location>
        <begin position="186"/>
        <end position="197"/>
    </location>
</feature>
<dbReference type="KEGG" id="glz:GLAREA_06993"/>
<evidence type="ECO:0000256" key="4">
    <source>
        <dbReference type="ARBA" id="ARBA00023015"/>
    </source>
</evidence>
<dbReference type="HOGENOM" id="CLU_279274_0_0_1"/>
<evidence type="ECO:0000313" key="9">
    <source>
        <dbReference type="EMBL" id="EPE33980.1"/>
    </source>
</evidence>
<dbReference type="Pfam" id="PF21509">
    <property type="entry name" value="Ezh2-like__CXC_fung"/>
    <property type="match status" value="1"/>
</dbReference>
<reference evidence="9 10" key="1">
    <citation type="journal article" date="2013" name="BMC Genomics">
        <title>Genomics-driven discovery of the pneumocandin biosynthetic gene cluster in the fungus Glarea lozoyensis.</title>
        <authorList>
            <person name="Chen L."/>
            <person name="Yue Q."/>
            <person name="Zhang X."/>
            <person name="Xiang M."/>
            <person name="Wang C."/>
            <person name="Li S."/>
            <person name="Che Y."/>
            <person name="Ortiz-Lopez F.J."/>
            <person name="Bills G.F."/>
            <person name="Liu X."/>
            <person name="An Z."/>
        </authorList>
    </citation>
    <scope>NUCLEOTIDE SEQUENCE [LARGE SCALE GENOMIC DNA]</scope>
    <source>
        <strain evidence="10">ATCC 20868 / MF5171</strain>
    </source>
</reference>
<dbReference type="SUPFAM" id="SSF82199">
    <property type="entry name" value="SET domain"/>
    <property type="match status" value="1"/>
</dbReference>
<dbReference type="InterPro" id="IPR046341">
    <property type="entry name" value="SET_dom_sf"/>
</dbReference>
<proteinExistence type="predicted"/>
<dbReference type="GO" id="GO:0046976">
    <property type="term" value="F:histone H3K27 methyltransferase activity"/>
    <property type="evidence" value="ECO:0007669"/>
    <property type="project" value="TreeGrafter"/>
</dbReference>
<dbReference type="SMART" id="SM00317">
    <property type="entry name" value="SET"/>
    <property type="match status" value="1"/>
</dbReference>
<feature type="compositionally biased region" description="Acidic residues" evidence="6">
    <location>
        <begin position="1099"/>
        <end position="1110"/>
    </location>
</feature>
<dbReference type="InterPro" id="IPR001214">
    <property type="entry name" value="SET_dom"/>
</dbReference>
<keyword evidence="5" id="KW-0804">Transcription</keyword>
<feature type="compositionally biased region" description="Polar residues" evidence="6">
    <location>
        <begin position="166"/>
        <end position="181"/>
    </location>
</feature>
<feature type="compositionally biased region" description="Basic residues" evidence="6">
    <location>
        <begin position="1116"/>
        <end position="1129"/>
    </location>
</feature>
<dbReference type="eggNOG" id="KOG1079">
    <property type="taxonomic scope" value="Eukaryota"/>
</dbReference>
<keyword evidence="1" id="KW-0489">Methyltransferase</keyword>
<sequence>MPPVKDYIIDLTKDDGSDEELPRLNNPTRRSTVAEPIEISDSESDSSSPQPLVSQPKLKILPARSETRKRGGGHIGREARASKRVSTRPGSSDGEASTQSNLQFKTSPVTAQRLPASKFAPPAKFINPQTKGLSKDSATQSEGSIPFQSSGRIIKAKSSRELNLQNEFPNLPGINNFTIPNRQKAPRREVRPSREVTQRLSTVSSKVSEAGISQDERTSSSSLSFGLYKVKSSGKRRARSNGRDDPAIERLLMLEDLRGSQDLSSKDIDPPTNEGTGVPNSSSDSREATPSSELPSASQPKANANTITSKSLRSKDNIHITTAEIQELLLEFVQELRDNHSATVDILLRSARTHIQSVTRSYDEVSPFAAMKSVEIDPDDRKSSKKASIAVDTFTPNGGAKYHKTRTRILTKSFKSEVKRVPRYGDVTMVRRNILTPDGEKLRFIPFLENDEDPVGRNGQRLQKELQSAYKTADNESSRDKEDRNLLFSNLDWWLEELPMPCTRRILEQYLIKEDTALGKSFRDGLLKGLGGTLPPALHKMASRFSDAWQIVHRISLREVILSNERILELSELIRKPNRKSLDANATTSPLAHLETYITLTCQICSAVDCQSHGEYTWERAPEFGDEGQKLQSENMNYLTAPQRLTMQPAELLRKYNERVAVEEEESSYNDNVPKKCSPECRHSSRSRPSDSPDFSPPQLENIHLMTITIRNRQRRSCTIAEALSLPCWKVHAEIEKFESEGGLDLHLDQSPVSHARAKRPEWYDSRKKTLKGDWQKVTSAHAHEEMSQANPCTHSGPCSTSCPCVEANILCESFCSCPKDCPRRFTGCSCLQLTGLCCNSENCICIQLNRECGPLCNSCGAVERINPAVRYDDTLFETGCQNVSIQRNVSKRLIIGESEIAGFGCYTAEAIRKGSFVSEYKGEIISNLEADRRGIVYDRKYLSFLFDLNSEWVIDAARFGNKTRYFNHAATTADGLNIEAKIYWVNGEHRIKFVALRDIEPGEELLFNYGKKFAEKHGLDKKLPKVRESTKKGVVTGEEALDLLDGVDKRRKDQRGVFAESGTGTGMARKQQKARKSAPNLGGSDEEAEEERIRLELEEAEDDEEDYEEGGPPRKSTRRRMRPLKYSR</sequence>
<dbReference type="Gene3D" id="2.170.270.10">
    <property type="entry name" value="SET domain"/>
    <property type="match status" value="1"/>
</dbReference>
<dbReference type="Proteomes" id="UP000016922">
    <property type="component" value="Unassembled WGS sequence"/>
</dbReference>
<keyword evidence="10" id="KW-1185">Reference proteome</keyword>
<feature type="compositionally biased region" description="Polar residues" evidence="6">
    <location>
        <begin position="198"/>
        <end position="207"/>
    </location>
</feature>
<dbReference type="InterPro" id="IPR048360">
    <property type="entry name" value="Ezh2_CXC_fung"/>
</dbReference>
<name>S3D894_GLAL2</name>
<evidence type="ECO:0000256" key="3">
    <source>
        <dbReference type="ARBA" id="ARBA00022691"/>
    </source>
</evidence>
<feature type="domain" description="CXC" evidence="8">
    <location>
        <begin position="766"/>
        <end position="885"/>
    </location>
</feature>
<dbReference type="STRING" id="1116229.S3D894"/>
<accession>S3D894</accession>
<protein>
    <submittedName>
        <fullName evidence="9">SET</fullName>
    </submittedName>
</protein>
<feature type="region of interest" description="Disordered" evidence="6">
    <location>
        <begin position="1055"/>
        <end position="1129"/>
    </location>
</feature>